<reference evidence="2" key="1">
    <citation type="submission" date="2016-11" db="UniProtKB">
        <authorList>
            <consortium name="WormBaseParasite"/>
        </authorList>
    </citation>
    <scope>IDENTIFICATION</scope>
    <source>
        <strain evidence="2">KR3021</strain>
    </source>
</reference>
<accession>A0AC35UB87</accession>
<organism evidence="1 2">
    <name type="scientific">Rhabditophanes sp. KR3021</name>
    <dbReference type="NCBI Taxonomy" id="114890"/>
    <lineage>
        <taxon>Eukaryota</taxon>
        <taxon>Metazoa</taxon>
        <taxon>Ecdysozoa</taxon>
        <taxon>Nematoda</taxon>
        <taxon>Chromadorea</taxon>
        <taxon>Rhabditida</taxon>
        <taxon>Tylenchina</taxon>
        <taxon>Panagrolaimomorpha</taxon>
        <taxon>Strongyloidoidea</taxon>
        <taxon>Alloionematidae</taxon>
        <taxon>Rhabditophanes</taxon>
    </lineage>
</organism>
<dbReference type="Proteomes" id="UP000095286">
    <property type="component" value="Unplaced"/>
</dbReference>
<proteinExistence type="predicted"/>
<dbReference type="WBParaSite" id="RSKR_0000972200.1">
    <property type="protein sequence ID" value="RSKR_0000972200.1"/>
    <property type="gene ID" value="RSKR_0000972200"/>
</dbReference>
<evidence type="ECO:0000313" key="1">
    <source>
        <dbReference type="Proteomes" id="UP000095286"/>
    </source>
</evidence>
<evidence type="ECO:0000313" key="2">
    <source>
        <dbReference type="WBParaSite" id="RSKR_0000972200.1"/>
    </source>
</evidence>
<sequence length="201" mass="22279">MPNSSERIIEVIPFCYNDPKYKCLKKVHIKVATYIITTLLCILFVIGAVGAWATQTHIILSIGASVVAGVCILTTGLLIFGSKKEKQLLFLPYLGFGVVGVGGLVALAVVCVLSIVYADSEPVRNVFYPNHTTTITKEQHTGLITNAAILIAISLVLLFVTIWALILSFRTYKFMGDILFARRPANLLKREEEQFKKKEKF</sequence>
<protein>
    <submittedName>
        <fullName evidence="2">MARVEL domain-containing protein</fullName>
    </submittedName>
</protein>
<name>A0AC35UB87_9BILA</name>